<evidence type="ECO:0000313" key="7">
    <source>
        <dbReference type="Proteomes" id="UP000236604"/>
    </source>
</evidence>
<evidence type="ECO:0000256" key="4">
    <source>
        <dbReference type="ARBA" id="ARBA00023315"/>
    </source>
</evidence>
<comment type="cofactor">
    <cofactor evidence="1">
        <name>(R)-lipoate</name>
        <dbReference type="ChEBI" id="CHEBI:83088"/>
    </cofactor>
</comment>
<dbReference type="InterPro" id="IPR003016">
    <property type="entry name" value="2-oxoA_DH_lipoyl-BS"/>
</dbReference>
<evidence type="ECO:0000259" key="5">
    <source>
        <dbReference type="PROSITE" id="PS50968"/>
    </source>
</evidence>
<organism evidence="6 7">
    <name type="scientific">Petrotoga mexicana DSM 14811</name>
    <dbReference type="NCBI Taxonomy" id="1122954"/>
    <lineage>
        <taxon>Bacteria</taxon>
        <taxon>Thermotogati</taxon>
        <taxon>Thermotogota</taxon>
        <taxon>Thermotogae</taxon>
        <taxon>Petrotogales</taxon>
        <taxon>Petrotogaceae</taxon>
        <taxon>Petrotoga</taxon>
    </lineage>
</organism>
<dbReference type="EMBL" id="AZRN01000021">
    <property type="protein sequence ID" value="PNR99479.1"/>
    <property type="molecule type" value="Genomic_DNA"/>
</dbReference>
<dbReference type="InterPro" id="IPR000089">
    <property type="entry name" value="Biotin_lipoyl"/>
</dbReference>
<evidence type="ECO:0000256" key="2">
    <source>
        <dbReference type="ARBA" id="ARBA00022679"/>
    </source>
</evidence>
<dbReference type="AlphaFoldDB" id="A0A2K1P9L3"/>
<keyword evidence="7" id="KW-1185">Reference proteome</keyword>
<dbReference type="RefSeq" id="WP_103077049.1">
    <property type="nucleotide sequence ID" value="NZ_AZRN01000021.1"/>
</dbReference>
<feature type="domain" description="Lipoyl-binding" evidence="5">
    <location>
        <begin position="2"/>
        <end position="77"/>
    </location>
</feature>
<dbReference type="GO" id="GO:0031405">
    <property type="term" value="F:lipoic acid binding"/>
    <property type="evidence" value="ECO:0007669"/>
    <property type="project" value="TreeGrafter"/>
</dbReference>
<dbReference type="InterPro" id="IPR011053">
    <property type="entry name" value="Single_hybrid_motif"/>
</dbReference>
<dbReference type="Proteomes" id="UP000236604">
    <property type="component" value="Unassembled WGS sequence"/>
</dbReference>
<accession>A0A2K1P9L3</accession>
<gene>
    <name evidence="6" type="ORF">X927_05440</name>
</gene>
<dbReference type="SUPFAM" id="SSF51230">
    <property type="entry name" value="Single hybrid motif"/>
    <property type="match status" value="1"/>
</dbReference>
<dbReference type="Pfam" id="PF00364">
    <property type="entry name" value="Biotin_lipoyl"/>
    <property type="match status" value="1"/>
</dbReference>
<keyword evidence="3" id="KW-0450">Lipoyl</keyword>
<sequence>MTVEILVPKLGMGVEELELVKWYKNEGETVKKGEPLVQVMTSKITNDIEAPANGVLKKTYAQEGDTIKPNQKIGEIETEE</sequence>
<dbReference type="Gene3D" id="2.40.50.100">
    <property type="match status" value="1"/>
</dbReference>
<proteinExistence type="predicted"/>
<dbReference type="GO" id="GO:0016407">
    <property type="term" value="F:acetyltransferase activity"/>
    <property type="evidence" value="ECO:0007669"/>
    <property type="project" value="TreeGrafter"/>
</dbReference>
<keyword evidence="2" id="KW-0808">Transferase</keyword>
<dbReference type="PANTHER" id="PTHR43178">
    <property type="entry name" value="DIHYDROLIPOAMIDE ACETYLTRANSFERASE COMPONENT OF PYRUVATE DEHYDROGENASE COMPLEX"/>
    <property type="match status" value="1"/>
</dbReference>
<dbReference type="GO" id="GO:0005737">
    <property type="term" value="C:cytoplasm"/>
    <property type="evidence" value="ECO:0007669"/>
    <property type="project" value="TreeGrafter"/>
</dbReference>
<dbReference type="PROSITE" id="PS00189">
    <property type="entry name" value="LIPOYL"/>
    <property type="match status" value="1"/>
</dbReference>
<dbReference type="PROSITE" id="PS50968">
    <property type="entry name" value="BIOTINYL_LIPOYL"/>
    <property type="match status" value="1"/>
</dbReference>
<evidence type="ECO:0000256" key="1">
    <source>
        <dbReference type="ARBA" id="ARBA00001938"/>
    </source>
</evidence>
<dbReference type="InterPro" id="IPR050743">
    <property type="entry name" value="2-oxoacid_DH_E2_comp"/>
</dbReference>
<reference evidence="6 7" key="1">
    <citation type="submission" date="2013-12" db="EMBL/GenBank/DDBJ databases">
        <title>Comparative genomics of Petrotoga isolates.</title>
        <authorList>
            <person name="Nesbo C.L."/>
            <person name="Charchuk R."/>
            <person name="Chow K."/>
        </authorList>
    </citation>
    <scope>NUCLEOTIDE SEQUENCE [LARGE SCALE GENOMIC DNA]</scope>
    <source>
        <strain evidence="6 7">DSM 14811</strain>
    </source>
</reference>
<evidence type="ECO:0000256" key="3">
    <source>
        <dbReference type="ARBA" id="ARBA00022823"/>
    </source>
</evidence>
<evidence type="ECO:0000313" key="6">
    <source>
        <dbReference type="EMBL" id="PNR99479.1"/>
    </source>
</evidence>
<dbReference type="PANTHER" id="PTHR43178:SF5">
    <property type="entry name" value="LIPOAMIDE ACYLTRANSFERASE COMPONENT OF BRANCHED-CHAIN ALPHA-KETO ACID DEHYDROGENASE COMPLEX, MITOCHONDRIAL"/>
    <property type="match status" value="1"/>
</dbReference>
<keyword evidence="4" id="KW-0012">Acyltransferase</keyword>
<dbReference type="CDD" id="cd06849">
    <property type="entry name" value="lipoyl_domain"/>
    <property type="match status" value="1"/>
</dbReference>
<protein>
    <recommendedName>
        <fullName evidence="5">Lipoyl-binding domain-containing protein</fullName>
    </recommendedName>
</protein>
<comment type="caution">
    <text evidence="6">The sequence shown here is derived from an EMBL/GenBank/DDBJ whole genome shotgun (WGS) entry which is preliminary data.</text>
</comment>
<name>A0A2K1P9L3_9BACT</name>